<name>A0A5S4ENT3_9PROT</name>
<dbReference type="InterPro" id="IPR050563">
    <property type="entry name" value="4-hydroxybenzoyl-CoA_TE"/>
</dbReference>
<comment type="caution">
    <text evidence="1">The sequence shown here is derived from an EMBL/GenBank/DDBJ whole genome shotgun (WGS) entry which is preliminary data.</text>
</comment>
<proteinExistence type="predicted"/>
<dbReference type="EMBL" id="SWAD01000032">
    <property type="protein sequence ID" value="TMQ77090.1"/>
    <property type="molecule type" value="Genomic_DNA"/>
</dbReference>
<evidence type="ECO:0000313" key="2">
    <source>
        <dbReference type="Proteomes" id="UP000306324"/>
    </source>
</evidence>
<dbReference type="Proteomes" id="UP000306324">
    <property type="component" value="Unassembled WGS sequence"/>
</dbReference>
<reference evidence="1 2" key="1">
    <citation type="submission" date="2019-04" db="EMBL/GenBank/DDBJ databases">
        <title>A novel phosphate-accumulating bacterium identified in bioreactor for phosphate removal from wastewater.</title>
        <authorList>
            <person name="Kotlyarov R.Y."/>
            <person name="Beletsky A.V."/>
            <person name="Kallistova A.Y."/>
            <person name="Dorofeev A.G."/>
            <person name="Nikolaev Y.Y."/>
            <person name="Pimenov N.V."/>
            <person name="Ravin N.V."/>
            <person name="Mardanov A.V."/>
        </authorList>
    </citation>
    <scope>NUCLEOTIDE SEQUENCE [LARGE SCALE GENOMIC DNA]</scope>
    <source>
        <strain evidence="1 2">Bin19</strain>
    </source>
</reference>
<gene>
    <name evidence="1" type="ORF">ACCUM_3534</name>
</gene>
<dbReference type="InterPro" id="IPR029069">
    <property type="entry name" value="HotDog_dom_sf"/>
</dbReference>
<dbReference type="CDD" id="cd00586">
    <property type="entry name" value="4HBT"/>
    <property type="match status" value="1"/>
</dbReference>
<dbReference type="PANTHER" id="PTHR31793:SF24">
    <property type="entry name" value="LONG-CHAIN ACYL-COA THIOESTERASE FADM"/>
    <property type="match status" value="1"/>
</dbReference>
<dbReference type="Pfam" id="PF13279">
    <property type="entry name" value="4HBT_2"/>
    <property type="match status" value="1"/>
</dbReference>
<keyword evidence="2" id="KW-1185">Reference proteome</keyword>
<protein>
    <submittedName>
        <fullName evidence="1">4-hydroxybenzoyl-CoA thioesterase</fullName>
    </submittedName>
</protein>
<accession>A0A5S4ENT3</accession>
<evidence type="ECO:0000313" key="1">
    <source>
        <dbReference type="EMBL" id="TMQ77090.1"/>
    </source>
</evidence>
<dbReference type="GO" id="GO:0047617">
    <property type="term" value="F:fatty acyl-CoA hydrolase activity"/>
    <property type="evidence" value="ECO:0007669"/>
    <property type="project" value="TreeGrafter"/>
</dbReference>
<dbReference type="SUPFAM" id="SSF54637">
    <property type="entry name" value="Thioesterase/thiol ester dehydrase-isomerase"/>
    <property type="match status" value="1"/>
</dbReference>
<sequence>MAVAAGLRRHLRVTGGSRQLPDQGISMTNPRILVLTTQIPIRWGDMDAYGHVNNTIYFRYMEQARVEFLEQIGCTLTPRGQAPVIINASCTFLIPINYPGVVEVRMFCGHPGRSSVQTHYEIRRQGDDTLYATGDAKIVWMDVATGKSVPIPESMRAALPA</sequence>
<organism evidence="1 2">
    <name type="scientific">Candidatus Accumulibacter phosphatis</name>
    <dbReference type="NCBI Taxonomy" id="327160"/>
    <lineage>
        <taxon>Bacteria</taxon>
        <taxon>Pseudomonadati</taxon>
        <taxon>Pseudomonadota</taxon>
        <taxon>Betaproteobacteria</taxon>
        <taxon>Candidatus Accumulibacter</taxon>
    </lineage>
</organism>
<dbReference type="PANTHER" id="PTHR31793">
    <property type="entry name" value="4-HYDROXYBENZOYL-COA THIOESTERASE FAMILY MEMBER"/>
    <property type="match status" value="1"/>
</dbReference>
<dbReference type="Gene3D" id="3.10.129.10">
    <property type="entry name" value="Hotdog Thioesterase"/>
    <property type="match status" value="1"/>
</dbReference>
<dbReference type="AlphaFoldDB" id="A0A5S4ENT3"/>